<dbReference type="PANTHER" id="PTHR43194:SF4">
    <property type="entry name" value="AB HYDROLASE-1 DOMAIN-CONTAINING PROTEIN"/>
    <property type="match status" value="1"/>
</dbReference>
<evidence type="ECO:0000259" key="2">
    <source>
        <dbReference type="Pfam" id="PF12697"/>
    </source>
</evidence>
<accession>A0A9P6CQ90</accession>
<sequence length="374" mass="41162">MIVPGLSRVMFAPLATLLFLSLNCLAVVSAKIGTLHRRQYFYVGQSYVGQGNSSIADGQMYVEHLIPAKVSQPFPLMMIHGHDMTGTNFLNTPDGRTGWADYFLSKGYEVYLVDQPARGRSPYQRDIDGITSTNTTFIVESRFTAPERFKLWRQASLHTQWPGNGSMGDAVFDHFFASTTPSLESDITTAEKVKAAGSKLLDQIGPVILLVHSQSGQHGWLLGDARPSLIKGLISIEPKGPPFIEAVFSNTPSRKFGLTDIPVTYSPPITSAADLGPVAVSNDSFTCFQQRSPPRKLINLAQVPVLMVTSEASYHAVYDDCSVQFLQQAGVSVEHARLPDLGIHGNGHMMFMEKNNLQIAEDVLEKWISKTIHH</sequence>
<feature type="chain" id="PRO_5040356108" evidence="1">
    <location>
        <begin position="31"/>
        <end position="374"/>
    </location>
</feature>
<proteinExistence type="predicted"/>
<feature type="signal peptide" evidence="1">
    <location>
        <begin position="1"/>
        <end position="30"/>
    </location>
</feature>
<feature type="domain" description="AB hydrolase-1" evidence="2">
    <location>
        <begin position="78"/>
        <end position="355"/>
    </location>
</feature>
<gene>
    <name evidence="3" type="ORF">BDZ94DRAFT_1244593</name>
</gene>
<keyword evidence="4" id="KW-1185">Reference proteome</keyword>
<dbReference type="Gene3D" id="3.40.50.1820">
    <property type="entry name" value="alpha/beta hydrolase"/>
    <property type="match status" value="1"/>
</dbReference>
<dbReference type="Pfam" id="PF12697">
    <property type="entry name" value="Abhydrolase_6"/>
    <property type="match status" value="1"/>
</dbReference>
<keyword evidence="1" id="KW-0732">Signal</keyword>
<protein>
    <submittedName>
        <fullName evidence="3">Alpha beta-hydrolase</fullName>
    </submittedName>
</protein>
<name>A0A9P6CQ90_9AGAR</name>
<comment type="caution">
    <text evidence="3">The sequence shown here is derived from an EMBL/GenBank/DDBJ whole genome shotgun (WGS) entry which is preliminary data.</text>
</comment>
<dbReference type="SUPFAM" id="SSF53474">
    <property type="entry name" value="alpha/beta-Hydrolases"/>
    <property type="match status" value="1"/>
</dbReference>
<reference evidence="3" key="1">
    <citation type="submission" date="2020-11" db="EMBL/GenBank/DDBJ databases">
        <authorList>
            <consortium name="DOE Joint Genome Institute"/>
            <person name="Ahrendt S."/>
            <person name="Riley R."/>
            <person name="Andreopoulos W."/>
            <person name="Labutti K."/>
            <person name="Pangilinan J."/>
            <person name="Ruiz-Duenas F.J."/>
            <person name="Barrasa J.M."/>
            <person name="Sanchez-Garcia M."/>
            <person name="Camarero S."/>
            <person name="Miyauchi S."/>
            <person name="Serrano A."/>
            <person name="Linde D."/>
            <person name="Babiker R."/>
            <person name="Drula E."/>
            <person name="Ayuso-Fernandez I."/>
            <person name="Pacheco R."/>
            <person name="Padilla G."/>
            <person name="Ferreira P."/>
            <person name="Barriuso J."/>
            <person name="Kellner H."/>
            <person name="Castanera R."/>
            <person name="Alfaro M."/>
            <person name="Ramirez L."/>
            <person name="Pisabarro A.G."/>
            <person name="Kuo A."/>
            <person name="Tritt A."/>
            <person name="Lipzen A."/>
            <person name="He G."/>
            <person name="Yan M."/>
            <person name="Ng V."/>
            <person name="Cullen D."/>
            <person name="Martin F."/>
            <person name="Rosso M.-N."/>
            <person name="Henrissat B."/>
            <person name="Hibbett D."/>
            <person name="Martinez A.T."/>
            <person name="Grigoriev I.V."/>
        </authorList>
    </citation>
    <scope>NUCLEOTIDE SEQUENCE</scope>
    <source>
        <strain evidence="3">CBS 247.69</strain>
    </source>
</reference>
<dbReference type="OrthoDB" id="9978720at2759"/>
<dbReference type="InterPro" id="IPR050228">
    <property type="entry name" value="Carboxylesterase_BioH"/>
</dbReference>
<dbReference type="Proteomes" id="UP000807353">
    <property type="component" value="Unassembled WGS sequence"/>
</dbReference>
<dbReference type="AlphaFoldDB" id="A0A9P6CQ90"/>
<dbReference type="InterPro" id="IPR000073">
    <property type="entry name" value="AB_hydrolase_1"/>
</dbReference>
<organism evidence="3 4">
    <name type="scientific">Collybia nuda</name>
    <dbReference type="NCBI Taxonomy" id="64659"/>
    <lineage>
        <taxon>Eukaryota</taxon>
        <taxon>Fungi</taxon>
        <taxon>Dikarya</taxon>
        <taxon>Basidiomycota</taxon>
        <taxon>Agaricomycotina</taxon>
        <taxon>Agaricomycetes</taxon>
        <taxon>Agaricomycetidae</taxon>
        <taxon>Agaricales</taxon>
        <taxon>Tricholomatineae</taxon>
        <taxon>Clitocybaceae</taxon>
        <taxon>Collybia</taxon>
    </lineage>
</organism>
<dbReference type="EMBL" id="MU150231">
    <property type="protein sequence ID" value="KAF9468789.1"/>
    <property type="molecule type" value="Genomic_DNA"/>
</dbReference>
<evidence type="ECO:0000313" key="4">
    <source>
        <dbReference type="Proteomes" id="UP000807353"/>
    </source>
</evidence>
<evidence type="ECO:0000313" key="3">
    <source>
        <dbReference type="EMBL" id="KAF9468789.1"/>
    </source>
</evidence>
<dbReference type="CDD" id="cd12809">
    <property type="entry name" value="Esterase_713_like-2"/>
    <property type="match status" value="1"/>
</dbReference>
<dbReference type="PANTHER" id="PTHR43194">
    <property type="entry name" value="HYDROLASE ALPHA/BETA FOLD FAMILY"/>
    <property type="match status" value="1"/>
</dbReference>
<evidence type="ECO:0000256" key="1">
    <source>
        <dbReference type="SAM" id="SignalP"/>
    </source>
</evidence>
<dbReference type="InterPro" id="IPR029058">
    <property type="entry name" value="AB_hydrolase_fold"/>
</dbReference>